<dbReference type="Proteomes" id="UP000189443">
    <property type="component" value="Chromosome"/>
</dbReference>
<feature type="domain" description="Phosphatidic acid phosphatase type 2/haloperoxidase" evidence="2">
    <location>
        <begin position="209"/>
        <end position="333"/>
    </location>
</feature>
<dbReference type="RefSeq" id="WP_055420016.1">
    <property type="nucleotide sequence ID" value="NZ_CP019724.1"/>
</dbReference>
<dbReference type="InterPro" id="IPR000326">
    <property type="entry name" value="PAP2/HPO"/>
</dbReference>
<accession>A0A1S6JIF7</accession>
<dbReference type="OrthoDB" id="9805301at2"/>
<dbReference type="AlphaFoldDB" id="A0A1S6JIF7"/>
<dbReference type="InterPro" id="IPR013425">
    <property type="entry name" value="Autotrns_rpt"/>
</dbReference>
<protein>
    <submittedName>
        <fullName evidence="3">Phosphoesterase</fullName>
    </submittedName>
</protein>
<gene>
    <name evidence="3" type="ORF">B1H29_36000</name>
</gene>
<dbReference type="InterPro" id="IPR011050">
    <property type="entry name" value="Pectin_lyase_fold/virulence"/>
</dbReference>
<evidence type="ECO:0000256" key="1">
    <source>
        <dbReference type="ARBA" id="ARBA00022729"/>
    </source>
</evidence>
<dbReference type="Pfam" id="PF12951">
    <property type="entry name" value="PATR"/>
    <property type="match status" value="1"/>
</dbReference>
<organism evidence="3 4">
    <name type="scientific">Streptomyces pactum</name>
    <dbReference type="NCBI Taxonomy" id="68249"/>
    <lineage>
        <taxon>Bacteria</taxon>
        <taxon>Bacillati</taxon>
        <taxon>Actinomycetota</taxon>
        <taxon>Actinomycetes</taxon>
        <taxon>Kitasatosporales</taxon>
        <taxon>Streptomycetaceae</taxon>
        <taxon>Streptomyces</taxon>
    </lineage>
</organism>
<proteinExistence type="predicted"/>
<evidence type="ECO:0000259" key="2">
    <source>
        <dbReference type="Pfam" id="PF01569"/>
    </source>
</evidence>
<dbReference type="InterPro" id="IPR006311">
    <property type="entry name" value="TAT_signal"/>
</dbReference>
<sequence length="638" mass="67644">MPGAHPRYRHDRAAVDRRVFLRTSVGVSSGLVAGPVAVSWPAAAASVVTSTSAAFVDAYTTNAIGNLTSETNAAVHILDGFARIWKTGTAWNTGVSLMPDVLRANMRYCARVTRRRTEAEARTAFVQDRQHQSYAVITGLGPLADLYKRGAKAVTGITSAPDGIPAGKIHDTLPADAPEGSALGAGSHDSDLGKVAELVDTVRGPFASSNPSKLAYQYPRPWRMNEDNEVVETGRTDEQGFPVYESDVVVVPQLLRQRGTDPADDGGFTSGHTNAFYLAALAMGYAVPERFQELVARASELAHTRIVAGMHSTVDVVGGRTLATALAAAALADPKNAGLKAAARAQAAAYFQEQTGTNPDTLYGYAHSAGPDTDPYADRSANWSALGPRLTYVLPRRHVDDRMTVPKGAEVLLETRLPYLSAAQRREVLRTTALPAGYVLLDGFEKWGRLNLFAAADGYGAFDTDVHVTLEAAAGGFGATDTWRNDIGGRGALVKHGSGTLTLTGDNDYTGGSTLEEGVLATGSTNALGCGDVRVKGGALHATSPLWVRGSYIQAAGTTLDVTLDGDRVPALKVSRRVLLGRDSRLVVRLDTSCRPRRGAVLPVLETRTLRGRFRSITVDGVPAEPVFTGRGLSVRLG</sequence>
<evidence type="ECO:0000313" key="4">
    <source>
        <dbReference type="Proteomes" id="UP000189443"/>
    </source>
</evidence>
<keyword evidence="1" id="KW-0732">Signal</keyword>
<dbReference type="PROSITE" id="PS51318">
    <property type="entry name" value="TAT"/>
    <property type="match status" value="1"/>
</dbReference>
<dbReference type="KEGG" id="spac:B1H29_36000"/>
<dbReference type="Gene3D" id="1.20.144.10">
    <property type="entry name" value="Phosphatidic acid phosphatase type 2/haloperoxidase"/>
    <property type="match status" value="1"/>
</dbReference>
<dbReference type="SUPFAM" id="SSF48317">
    <property type="entry name" value="Acid phosphatase/Vanadium-dependent haloperoxidase"/>
    <property type="match status" value="1"/>
</dbReference>
<dbReference type="EMBL" id="CP019724">
    <property type="protein sequence ID" value="AQS71541.1"/>
    <property type="molecule type" value="Genomic_DNA"/>
</dbReference>
<name>A0A1S6JIF7_9ACTN</name>
<reference evidence="3 4" key="1">
    <citation type="submission" date="2017-02" db="EMBL/GenBank/DDBJ databases">
        <title>Streptomyces pactum ACT12 Genome sequencing and assembly.</title>
        <authorList>
            <person name="Xue Q."/>
            <person name="Yan X."/>
            <person name="Jia L."/>
            <person name="Yan H."/>
        </authorList>
    </citation>
    <scope>NUCLEOTIDE SEQUENCE [LARGE SCALE GENOMIC DNA]</scope>
    <source>
        <strain evidence="3 4">ACT12</strain>
    </source>
</reference>
<dbReference type="SUPFAM" id="SSF51126">
    <property type="entry name" value="Pectin lyase-like"/>
    <property type="match status" value="1"/>
</dbReference>
<keyword evidence="4" id="KW-1185">Reference proteome</keyword>
<dbReference type="Pfam" id="PF01569">
    <property type="entry name" value="PAP2"/>
    <property type="match status" value="1"/>
</dbReference>
<dbReference type="InterPro" id="IPR036938">
    <property type="entry name" value="PAP2/HPO_sf"/>
</dbReference>
<evidence type="ECO:0000313" key="3">
    <source>
        <dbReference type="EMBL" id="AQS71541.1"/>
    </source>
</evidence>
<dbReference type="NCBIfam" id="TIGR02601">
    <property type="entry name" value="autotrns_rpt"/>
    <property type="match status" value="1"/>
</dbReference>